<evidence type="ECO:0000256" key="3">
    <source>
        <dbReference type="ARBA" id="ARBA00005708"/>
    </source>
</evidence>
<dbReference type="EC" id="4.1.2.25" evidence="4"/>
<keyword evidence="6" id="KW-0456">Lyase</keyword>
<dbReference type="SUPFAM" id="SSF55620">
    <property type="entry name" value="Tetrahydrobiopterin biosynthesis enzymes-like"/>
    <property type="match status" value="2"/>
</dbReference>
<name>A0A8E2E8C8_9PEZI</name>
<dbReference type="GO" id="GO:0005737">
    <property type="term" value="C:cytoplasm"/>
    <property type="evidence" value="ECO:0007669"/>
    <property type="project" value="TreeGrafter"/>
</dbReference>
<evidence type="ECO:0000313" key="9">
    <source>
        <dbReference type="EMBL" id="OCK79336.1"/>
    </source>
</evidence>
<dbReference type="GO" id="GO:0004150">
    <property type="term" value="F:dihydroneopterin aldolase activity"/>
    <property type="evidence" value="ECO:0007669"/>
    <property type="project" value="UniProtKB-EC"/>
</dbReference>
<dbReference type="InterPro" id="IPR043133">
    <property type="entry name" value="GTP-CH-I_C/QueF"/>
</dbReference>
<evidence type="ECO:0000256" key="1">
    <source>
        <dbReference type="ARBA" id="ARBA00001353"/>
    </source>
</evidence>
<dbReference type="Proteomes" id="UP000250266">
    <property type="component" value="Unassembled WGS sequence"/>
</dbReference>
<evidence type="ECO:0000256" key="5">
    <source>
        <dbReference type="ARBA" id="ARBA00022909"/>
    </source>
</evidence>
<dbReference type="AlphaFoldDB" id="A0A8E2E8C8"/>
<evidence type="ECO:0000256" key="4">
    <source>
        <dbReference type="ARBA" id="ARBA00013043"/>
    </source>
</evidence>
<evidence type="ECO:0000256" key="7">
    <source>
        <dbReference type="ARBA" id="ARBA00032903"/>
    </source>
</evidence>
<keyword evidence="10" id="KW-1185">Reference proteome</keyword>
<accession>A0A8E2E8C8</accession>
<evidence type="ECO:0000259" key="8">
    <source>
        <dbReference type="SMART" id="SM00905"/>
    </source>
</evidence>
<reference evidence="9 10" key="1">
    <citation type="journal article" date="2016" name="Nat. Commun.">
        <title>Ectomycorrhizal ecology is imprinted in the genome of the dominant symbiotic fungus Cenococcum geophilum.</title>
        <authorList>
            <consortium name="DOE Joint Genome Institute"/>
            <person name="Peter M."/>
            <person name="Kohler A."/>
            <person name="Ohm R.A."/>
            <person name="Kuo A."/>
            <person name="Krutzmann J."/>
            <person name="Morin E."/>
            <person name="Arend M."/>
            <person name="Barry K.W."/>
            <person name="Binder M."/>
            <person name="Choi C."/>
            <person name="Clum A."/>
            <person name="Copeland A."/>
            <person name="Grisel N."/>
            <person name="Haridas S."/>
            <person name="Kipfer T."/>
            <person name="LaButti K."/>
            <person name="Lindquist E."/>
            <person name="Lipzen A."/>
            <person name="Maire R."/>
            <person name="Meier B."/>
            <person name="Mihaltcheva S."/>
            <person name="Molinier V."/>
            <person name="Murat C."/>
            <person name="Poggeler S."/>
            <person name="Quandt C.A."/>
            <person name="Sperisen C."/>
            <person name="Tritt A."/>
            <person name="Tisserant E."/>
            <person name="Crous P.W."/>
            <person name="Henrissat B."/>
            <person name="Nehls U."/>
            <person name="Egli S."/>
            <person name="Spatafora J.W."/>
            <person name="Grigoriev I.V."/>
            <person name="Martin F.M."/>
        </authorList>
    </citation>
    <scope>NUCLEOTIDE SEQUENCE [LARGE SCALE GENOMIC DNA]</scope>
    <source>
        <strain evidence="9 10">CBS 459.81</strain>
    </source>
</reference>
<comment type="similarity">
    <text evidence="3">Belongs to the DHNA family.</text>
</comment>
<keyword evidence="5" id="KW-0289">Folate biosynthesis</keyword>
<dbReference type="InterPro" id="IPR006157">
    <property type="entry name" value="FolB_dom"/>
</dbReference>
<comment type="pathway">
    <text evidence="2">Cofactor biosynthesis; tetrahydrofolate biosynthesis; 2-amino-4-hydroxy-6-hydroxymethyl-7,8-dihydropteridine diphosphate from 7,8-dihydroneopterin triphosphate: step 3/4.</text>
</comment>
<protein>
    <recommendedName>
        <fullName evidence="4">dihydroneopterin aldolase</fullName>
        <ecNumber evidence="4">4.1.2.25</ecNumber>
    </recommendedName>
    <alternativeName>
        <fullName evidence="7">7,8-dihydroneopterin aldolase</fullName>
    </alternativeName>
</protein>
<comment type="catalytic activity">
    <reaction evidence="1">
        <text>7,8-dihydroneopterin = 6-hydroxymethyl-7,8-dihydropterin + glycolaldehyde</text>
        <dbReference type="Rhea" id="RHEA:10540"/>
        <dbReference type="ChEBI" id="CHEBI:17001"/>
        <dbReference type="ChEBI" id="CHEBI:17071"/>
        <dbReference type="ChEBI" id="CHEBI:44841"/>
        <dbReference type="EC" id="4.1.2.25"/>
    </reaction>
</comment>
<dbReference type="InterPro" id="IPR006156">
    <property type="entry name" value="Dihydroneopterin_aldolase"/>
</dbReference>
<dbReference type="OrthoDB" id="5425486at2759"/>
<evidence type="ECO:0000256" key="6">
    <source>
        <dbReference type="ARBA" id="ARBA00023239"/>
    </source>
</evidence>
<dbReference type="GO" id="GO:0046656">
    <property type="term" value="P:folic acid biosynthetic process"/>
    <property type="evidence" value="ECO:0007669"/>
    <property type="project" value="UniProtKB-KW"/>
</dbReference>
<evidence type="ECO:0000256" key="2">
    <source>
        <dbReference type="ARBA" id="ARBA00005013"/>
    </source>
</evidence>
<proteinExistence type="inferred from homology"/>
<dbReference type="EMBL" id="KV745010">
    <property type="protein sequence ID" value="OCK79336.1"/>
    <property type="molecule type" value="Genomic_DNA"/>
</dbReference>
<feature type="domain" description="Dihydroneopterin aldolase/epimerase" evidence="8">
    <location>
        <begin position="24"/>
        <end position="142"/>
    </location>
</feature>
<dbReference type="Pfam" id="PF02152">
    <property type="entry name" value="FolB"/>
    <property type="match status" value="2"/>
</dbReference>
<feature type="domain" description="Dihydroneopterin aldolase/epimerase" evidence="8">
    <location>
        <begin position="153"/>
        <end position="259"/>
    </location>
</feature>
<gene>
    <name evidence="9" type="ORF">K432DRAFT_405655</name>
</gene>
<dbReference type="PANTHER" id="PTHR42844:SF1">
    <property type="entry name" value="DIHYDRONEOPTERIN ALDOLASE 1-RELATED"/>
    <property type="match status" value="1"/>
</dbReference>
<sequence>MADNPTLVRQSTWTTSQSEVTDKISVRNLHVTANAGFDVWERRKMQPVLLTISASLSQSIDAAAEADAVNESTVHYGKLSKNVALTVENAASTWLTSLELAWFVAGAVFTTAPPGSLVACEVDVFYPKASMLGDGAGYIRSVDNFNDTISRVLYLKNVRIPCIIGVNIHERLLKQPVVVNLWVDCLPVHQTDEYTKVEQLLINTIESSSFETLESLATMVVAQLRRDIFHPDGGANIRLRVEKPMAVPFADAPAIEIFRPASKA</sequence>
<dbReference type="Gene3D" id="3.30.1130.10">
    <property type="match status" value="2"/>
</dbReference>
<dbReference type="SMART" id="SM00905">
    <property type="entry name" value="FolB"/>
    <property type="match status" value="2"/>
</dbReference>
<evidence type="ECO:0000313" key="10">
    <source>
        <dbReference type="Proteomes" id="UP000250266"/>
    </source>
</evidence>
<organism evidence="9 10">
    <name type="scientific">Lepidopterella palustris CBS 459.81</name>
    <dbReference type="NCBI Taxonomy" id="1314670"/>
    <lineage>
        <taxon>Eukaryota</taxon>
        <taxon>Fungi</taxon>
        <taxon>Dikarya</taxon>
        <taxon>Ascomycota</taxon>
        <taxon>Pezizomycotina</taxon>
        <taxon>Dothideomycetes</taxon>
        <taxon>Pleosporomycetidae</taxon>
        <taxon>Mytilinidiales</taxon>
        <taxon>Argynnaceae</taxon>
        <taxon>Lepidopterella</taxon>
    </lineage>
</organism>
<dbReference type="PANTHER" id="PTHR42844">
    <property type="entry name" value="DIHYDRONEOPTERIN ALDOLASE 1-RELATED"/>
    <property type="match status" value="1"/>
</dbReference>